<dbReference type="InterPro" id="IPR012338">
    <property type="entry name" value="Beta-lactam/transpept-like"/>
</dbReference>
<dbReference type="PANTHER" id="PTHR35333:SF3">
    <property type="entry name" value="BETA-LACTAMASE-TYPE TRANSPEPTIDASE FOLD CONTAINING PROTEIN"/>
    <property type="match status" value="1"/>
</dbReference>
<dbReference type="RefSeq" id="WP_280833875.1">
    <property type="nucleotide sequence ID" value="NZ_JARXVE010000006.1"/>
</dbReference>
<name>A0ABT6L2U3_9MYCO</name>
<proteinExistence type="predicted"/>
<dbReference type="Gene3D" id="3.40.710.10">
    <property type="entry name" value="DD-peptidase/beta-lactamase superfamily"/>
    <property type="match status" value="1"/>
</dbReference>
<dbReference type="InterPro" id="IPR000871">
    <property type="entry name" value="Beta-lactam_class-A"/>
</dbReference>
<keyword evidence="2" id="KW-1185">Reference proteome</keyword>
<dbReference type="PROSITE" id="PS51257">
    <property type="entry name" value="PROKAR_LIPOPROTEIN"/>
    <property type="match status" value="1"/>
</dbReference>
<evidence type="ECO:0000313" key="1">
    <source>
        <dbReference type="EMBL" id="MDH6197272.1"/>
    </source>
</evidence>
<sequence>MRRRPSKMLTATAAGVKVTAVLAIAAMTVAGCEARVYGTPPSAPAAPQLTVVAPQGKMAPLPEAPPGEPSAAFSGLEDRADLATSAAADAGADLTVLLFDRNTGQLVSNGNATTMAIASVSKLFIADDLLLQEAKGETVLTPEDRKMLDVMLRSSDDSAAEIFWNRGGGNAIISRVAARYGLDSTQPPSNGRWWNTISTAADLVRYYDMLMKGSGGLPAEQANVIMSNLAQSTSNAIDGTQPDGTYPQRFGIPEGLYREPVAVKQGWMCCIGSDWMHLSTGVIGADRRFIMVIAALQPSDAATARDTITEAVKTMFPGGRI</sequence>
<evidence type="ECO:0000313" key="2">
    <source>
        <dbReference type="Proteomes" id="UP001160130"/>
    </source>
</evidence>
<reference evidence="1 2" key="1">
    <citation type="submission" date="2023-04" db="EMBL/GenBank/DDBJ databases">
        <title>Forest soil microbial communities from Buena Vista Peninsula, Colon Province, Panama.</title>
        <authorList>
            <person name="Bouskill N."/>
        </authorList>
    </citation>
    <scope>NUCLEOTIDE SEQUENCE [LARGE SCALE GENOMIC DNA]</scope>
    <source>
        <strain evidence="1 2">AC80</strain>
    </source>
</reference>
<organism evidence="1 2">
    <name type="scientific">Mycolicibacterium frederiksbergense</name>
    <dbReference type="NCBI Taxonomy" id="117567"/>
    <lineage>
        <taxon>Bacteria</taxon>
        <taxon>Bacillati</taxon>
        <taxon>Actinomycetota</taxon>
        <taxon>Actinomycetes</taxon>
        <taxon>Mycobacteriales</taxon>
        <taxon>Mycobacteriaceae</taxon>
        <taxon>Mycolicibacterium</taxon>
    </lineage>
</organism>
<gene>
    <name evidence="1" type="ORF">M2272_003925</name>
</gene>
<dbReference type="Proteomes" id="UP001160130">
    <property type="component" value="Unassembled WGS sequence"/>
</dbReference>
<comment type="caution">
    <text evidence="1">The sequence shown here is derived from an EMBL/GenBank/DDBJ whole genome shotgun (WGS) entry which is preliminary data.</text>
</comment>
<protein>
    <recommendedName>
        <fullName evidence="3">Serine hydrolase</fullName>
    </recommendedName>
</protein>
<dbReference type="PANTHER" id="PTHR35333">
    <property type="entry name" value="BETA-LACTAMASE"/>
    <property type="match status" value="1"/>
</dbReference>
<evidence type="ECO:0008006" key="3">
    <source>
        <dbReference type="Google" id="ProtNLM"/>
    </source>
</evidence>
<accession>A0ABT6L2U3</accession>
<dbReference type="EMBL" id="JARXVE010000006">
    <property type="protein sequence ID" value="MDH6197272.1"/>
    <property type="molecule type" value="Genomic_DNA"/>
</dbReference>
<dbReference type="SUPFAM" id="SSF56601">
    <property type="entry name" value="beta-lactamase/transpeptidase-like"/>
    <property type="match status" value="1"/>
</dbReference>